<reference evidence="1 2" key="1">
    <citation type="journal article" date="2022" name="Plant J.">
        <title>Chromosome-level genome of Camellia lanceoleosa provides a valuable resource for understanding genome evolution and self-incompatibility.</title>
        <authorList>
            <person name="Gong W."/>
            <person name="Xiao S."/>
            <person name="Wang L."/>
            <person name="Liao Z."/>
            <person name="Chang Y."/>
            <person name="Mo W."/>
            <person name="Hu G."/>
            <person name="Li W."/>
            <person name="Zhao G."/>
            <person name="Zhu H."/>
            <person name="Hu X."/>
            <person name="Ji K."/>
            <person name="Xiang X."/>
            <person name="Song Q."/>
            <person name="Yuan D."/>
            <person name="Jin S."/>
            <person name="Zhang L."/>
        </authorList>
    </citation>
    <scope>NUCLEOTIDE SEQUENCE [LARGE SCALE GENOMIC DNA]</scope>
    <source>
        <strain evidence="1">SQ_2022a</strain>
    </source>
</reference>
<dbReference type="EMBL" id="CM045764">
    <property type="protein sequence ID" value="KAI8006296.1"/>
    <property type="molecule type" value="Genomic_DNA"/>
</dbReference>
<gene>
    <name evidence="1" type="ORF">LOK49_LG07G01503</name>
</gene>
<name>A0ACC0H363_9ERIC</name>
<comment type="caution">
    <text evidence="1">The sequence shown here is derived from an EMBL/GenBank/DDBJ whole genome shotgun (WGS) entry which is preliminary data.</text>
</comment>
<proteinExistence type="predicted"/>
<evidence type="ECO:0000313" key="1">
    <source>
        <dbReference type="EMBL" id="KAI8006296.1"/>
    </source>
</evidence>
<sequence length="286" mass="31956">MESFELPEVTDECEDVSHWCLVGKILAPKILNKPAITKILLPAWKTRAGVSITPWKENIYLFQFEDLEDRSRVEAPSDGLLIHRSFLRLRIEVDVTKPLLQGLILYRRDSSGPVGDGIKVYYKYEKLTEFCYDCGRIGHDNLSCKFVSQEEWRNSGYGLNQRTRPVRSVTSLRSPNARPMGKLLADRDKSKQPLSIPIGAAAARSIRDDGVAASGSAVPSSQNLDENVDENMEVRSVRNRVVELGDTEFFQSEVPRPCTSSSPLKPSSLLDPTSYLVSINSVRAVA</sequence>
<protein>
    <submittedName>
        <fullName evidence="1">Uncharacterized protein</fullName>
    </submittedName>
</protein>
<keyword evidence="2" id="KW-1185">Reference proteome</keyword>
<accession>A0ACC0H363</accession>
<organism evidence="1 2">
    <name type="scientific">Camellia lanceoleosa</name>
    <dbReference type="NCBI Taxonomy" id="1840588"/>
    <lineage>
        <taxon>Eukaryota</taxon>
        <taxon>Viridiplantae</taxon>
        <taxon>Streptophyta</taxon>
        <taxon>Embryophyta</taxon>
        <taxon>Tracheophyta</taxon>
        <taxon>Spermatophyta</taxon>
        <taxon>Magnoliopsida</taxon>
        <taxon>eudicotyledons</taxon>
        <taxon>Gunneridae</taxon>
        <taxon>Pentapetalae</taxon>
        <taxon>asterids</taxon>
        <taxon>Ericales</taxon>
        <taxon>Theaceae</taxon>
        <taxon>Camellia</taxon>
    </lineage>
</organism>
<evidence type="ECO:0000313" key="2">
    <source>
        <dbReference type="Proteomes" id="UP001060215"/>
    </source>
</evidence>
<dbReference type="Proteomes" id="UP001060215">
    <property type="component" value="Chromosome 7"/>
</dbReference>